<proteinExistence type="predicted"/>
<dbReference type="KEGG" id="saz:Sama_3310"/>
<dbReference type="HOGENOM" id="CLU_080344_3_0_6"/>
<dbReference type="Gene3D" id="3.30.110.170">
    <property type="entry name" value="Protein of unknown function (DUF541), domain 1"/>
    <property type="match status" value="1"/>
</dbReference>
<keyword evidence="3" id="KW-1185">Reference proteome</keyword>
<feature type="signal peptide" evidence="1">
    <location>
        <begin position="1"/>
        <end position="26"/>
    </location>
</feature>
<organism evidence="2 3">
    <name type="scientific">Shewanella amazonensis (strain ATCC BAA-1098 / SB2B)</name>
    <dbReference type="NCBI Taxonomy" id="326297"/>
    <lineage>
        <taxon>Bacteria</taxon>
        <taxon>Pseudomonadati</taxon>
        <taxon>Pseudomonadota</taxon>
        <taxon>Gammaproteobacteria</taxon>
        <taxon>Alteromonadales</taxon>
        <taxon>Shewanellaceae</taxon>
        <taxon>Shewanella</taxon>
    </lineage>
</organism>
<evidence type="ECO:0000313" key="3">
    <source>
        <dbReference type="Proteomes" id="UP000009175"/>
    </source>
</evidence>
<dbReference type="InterPro" id="IPR052022">
    <property type="entry name" value="26kDa_periplasmic_antigen"/>
</dbReference>
<reference evidence="2 3" key="1">
    <citation type="submission" date="2006-12" db="EMBL/GenBank/DDBJ databases">
        <title>Complete sequence of Shewanella amazonensis SB2B.</title>
        <authorList>
            <consortium name="US DOE Joint Genome Institute"/>
            <person name="Copeland A."/>
            <person name="Lucas S."/>
            <person name="Lapidus A."/>
            <person name="Barry K."/>
            <person name="Detter J.C."/>
            <person name="Glavina del Rio T."/>
            <person name="Hammon N."/>
            <person name="Israni S."/>
            <person name="Dalin E."/>
            <person name="Tice H."/>
            <person name="Pitluck S."/>
            <person name="Munk A.C."/>
            <person name="Brettin T."/>
            <person name="Bruce D."/>
            <person name="Han C."/>
            <person name="Tapia R."/>
            <person name="Gilna P."/>
            <person name="Schmutz J."/>
            <person name="Larimer F."/>
            <person name="Land M."/>
            <person name="Hauser L."/>
            <person name="Kyrpides N."/>
            <person name="Mikhailova N."/>
            <person name="Fredrickson J."/>
            <person name="Richardson P."/>
        </authorList>
    </citation>
    <scope>NUCLEOTIDE SEQUENCE [LARGE SCALE GENOMIC DNA]</scope>
    <source>
        <strain evidence="3">ATCC BAA-1098 / SB2B</strain>
    </source>
</reference>
<evidence type="ECO:0000313" key="2">
    <source>
        <dbReference type="EMBL" id="ABM01513.1"/>
    </source>
</evidence>
<name>A1SAV6_SHEAM</name>
<gene>
    <name evidence="2" type="ordered locus">Sama_3310</name>
</gene>
<dbReference type="AlphaFoldDB" id="A1SAV6"/>
<dbReference type="EMBL" id="CP000507">
    <property type="protein sequence ID" value="ABM01513.1"/>
    <property type="molecule type" value="Genomic_DNA"/>
</dbReference>
<dbReference type="Proteomes" id="UP000009175">
    <property type="component" value="Chromosome"/>
</dbReference>
<dbReference type="PANTHER" id="PTHR34387">
    <property type="entry name" value="SLR1258 PROTEIN"/>
    <property type="match status" value="1"/>
</dbReference>
<evidence type="ECO:0000256" key="1">
    <source>
        <dbReference type="SAM" id="SignalP"/>
    </source>
</evidence>
<dbReference type="PANTHER" id="PTHR34387:SF1">
    <property type="entry name" value="PERIPLASMIC IMMUNOGENIC PROTEIN"/>
    <property type="match status" value="1"/>
</dbReference>
<dbReference type="Gene3D" id="3.30.70.2970">
    <property type="entry name" value="Protein of unknown function (DUF541), domain 2"/>
    <property type="match status" value="1"/>
</dbReference>
<dbReference type="GO" id="GO:0006974">
    <property type="term" value="P:DNA damage response"/>
    <property type="evidence" value="ECO:0007669"/>
    <property type="project" value="TreeGrafter"/>
</dbReference>
<keyword evidence="1" id="KW-0732">Signal</keyword>
<dbReference type="eggNOG" id="COG2968">
    <property type="taxonomic scope" value="Bacteria"/>
</dbReference>
<feature type="chain" id="PRO_5002637353" description="Periplasmic immunogenic protein" evidence="1">
    <location>
        <begin position="27"/>
        <end position="250"/>
    </location>
</feature>
<dbReference type="Pfam" id="PF04402">
    <property type="entry name" value="SIMPL"/>
    <property type="match status" value="1"/>
</dbReference>
<evidence type="ECO:0008006" key="4">
    <source>
        <dbReference type="Google" id="ProtNLM"/>
    </source>
</evidence>
<protein>
    <recommendedName>
        <fullName evidence="4">Periplasmic immunogenic protein</fullName>
    </recommendedName>
</protein>
<dbReference type="InterPro" id="IPR007497">
    <property type="entry name" value="SIMPL/DUF541"/>
</dbReference>
<sequence length="250" mass="26696">MGCLHGGFMKYFCLLALVAFSALSHANNSLPNNRHIAVVGNAQISATPDIAVIHLEVESLKGSSAEAKTDVDDRVNKLLAGLGKFKVDEKNVSASSIATAPVYSYGDNNKRVLDGYRASRNLTITLNKLDNLNALMDFALSVKIDEIDRVELKSSKEVELKNEASALAVANATEKGRMLASAFGATLGSVYSIGSAEDGSYGRYGANSGIERIEVTGSRLAKPRVTGKYLQENMVFSASVGVVFDLEVNQ</sequence>
<accession>A1SAV6</accession>